<dbReference type="AlphaFoldDB" id="A0A2W5DC04"/>
<dbReference type="EMBL" id="QFNY01000008">
    <property type="protein sequence ID" value="PZP03589.1"/>
    <property type="molecule type" value="Genomic_DNA"/>
</dbReference>
<dbReference type="InterPro" id="IPR005152">
    <property type="entry name" value="Lipase_secreted"/>
</dbReference>
<dbReference type="Pfam" id="PF03583">
    <property type="entry name" value="LIP"/>
    <property type="match status" value="1"/>
</dbReference>
<evidence type="ECO:0000256" key="1">
    <source>
        <dbReference type="SAM" id="SignalP"/>
    </source>
</evidence>
<dbReference type="Gene3D" id="1.10.260.130">
    <property type="match status" value="1"/>
</dbReference>
<dbReference type="Proteomes" id="UP000249451">
    <property type="component" value="Unassembled WGS sequence"/>
</dbReference>
<dbReference type="SUPFAM" id="SSF53474">
    <property type="entry name" value="alpha/beta-Hydrolases"/>
    <property type="match status" value="1"/>
</dbReference>
<evidence type="ECO:0000313" key="3">
    <source>
        <dbReference type="Proteomes" id="UP000249451"/>
    </source>
</evidence>
<feature type="chain" id="PRO_5038536488" description="Lipase" evidence="1">
    <location>
        <begin position="29"/>
        <end position="457"/>
    </location>
</feature>
<evidence type="ECO:0000313" key="2">
    <source>
        <dbReference type="EMBL" id="PZP03589.1"/>
    </source>
</evidence>
<dbReference type="PANTHER" id="PTHR34853:SF1">
    <property type="entry name" value="LIPASE 5"/>
    <property type="match status" value="1"/>
</dbReference>
<comment type="caution">
    <text evidence="2">The sequence shown here is derived from an EMBL/GenBank/DDBJ whole genome shotgun (WGS) entry which is preliminary data.</text>
</comment>
<dbReference type="GO" id="GO:0016042">
    <property type="term" value="P:lipid catabolic process"/>
    <property type="evidence" value="ECO:0007669"/>
    <property type="project" value="InterPro"/>
</dbReference>
<organism evidence="2 3">
    <name type="scientific">Corynebacterium urealyticum</name>
    <dbReference type="NCBI Taxonomy" id="43771"/>
    <lineage>
        <taxon>Bacteria</taxon>
        <taxon>Bacillati</taxon>
        <taxon>Actinomycetota</taxon>
        <taxon>Actinomycetes</taxon>
        <taxon>Mycobacteriales</taxon>
        <taxon>Corynebacteriaceae</taxon>
        <taxon>Corynebacterium</taxon>
    </lineage>
</organism>
<dbReference type="InterPro" id="IPR029058">
    <property type="entry name" value="AB_hydrolase_fold"/>
</dbReference>
<dbReference type="Gene3D" id="3.40.50.1820">
    <property type="entry name" value="alpha/beta hydrolase"/>
    <property type="match status" value="1"/>
</dbReference>
<gene>
    <name evidence="2" type="ORF">DI609_00750</name>
</gene>
<protein>
    <recommendedName>
        <fullName evidence="4">Lipase</fullName>
    </recommendedName>
</protein>
<dbReference type="PIRSF" id="PIRSF029171">
    <property type="entry name" value="Esterase_LipA"/>
    <property type="match status" value="1"/>
</dbReference>
<keyword evidence="1" id="KW-0732">Signal</keyword>
<proteinExistence type="predicted"/>
<feature type="signal peptide" evidence="1">
    <location>
        <begin position="1"/>
        <end position="28"/>
    </location>
</feature>
<name>A0A2W5DC04_9CORY</name>
<dbReference type="GO" id="GO:0004806">
    <property type="term" value="F:triacylglycerol lipase activity"/>
    <property type="evidence" value="ECO:0007669"/>
    <property type="project" value="InterPro"/>
</dbReference>
<reference evidence="2 3" key="1">
    <citation type="submission" date="2017-11" db="EMBL/GenBank/DDBJ databases">
        <title>Infants hospitalized years apart are colonized by the same room-sourced microbial strains.</title>
        <authorList>
            <person name="Brooks B."/>
            <person name="Olm M.R."/>
            <person name="Firek B.A."/>
            <person name="Baker R."/>
            <person name="Thomas B.C."/>
            <person name="Morowitz M.J."/>
            <person name="Banfield J.F."/>
        </authorList>
    </citation>
    <scope>NUCLEOTIDE SEQUENCE [LARGE SCALE GENOMIC DNA]</scope>
    <source>
        <strain evidence="2">S2_012_000_R3_87</strain>
    </source>
</reference>
<evidence type="ECO:0008006" key="4">
    <source>
        <dbReference type="Google" id="ProtNLM"/>
    </source>
</evidence>
<accession>A0A2W5DC04</accession>
<dbReference type="PANTHER" id="PTHR34853">
    <property type="match status" value="1"/>
</dbReference>
<sequence length="457" mass="48111">MFSLRSCNSRRTSRAASLAAATAITAVALPLSVSGAAASPLYGSVEGAWRGSSEMGSGAALGSSMPNYDPDNFYSSLPEYVEGKPGQVLKTGPSKLALGLPFVDLTNSKATRVAYVSTDSNGKTIPVTGTIYESSKPWRGKGPRPLMLIAPGTQGSSNACAPGKLAPWGLEYEALPALQALMRGWDVALTDLPGLGTRAQHTYMNRVAQGNATLDIGRAAKNMGIRGVSDKTPVATWGYSQGGGASASALELADSYAPELNLVAGYAGGIPANLGVVAGAIDNGALAAALGYAINGLLYSDPELREPIYSKLNDKGRKLLEQTKDECVPESLLRHAYKDTRTLTKDGSSLTELMQEEPIASAVQKQLIGTLSPSVPVYIGQGKNDDTIPASQARDLARSWLGKGAKVYYREQDVPSVAPLVDHVIPMMANLSPAVLWLEKVINDQPYELSTADQIPR</sequence>